<keyword evidence="1" id="KW-0812">Transmembrane</keyword>
<keyword evidence="1" id="KW-0472">Membrane</keyword>
<gene>
    <name evidence="2" type="ORF">ACFSBL_20430</name>
</gene>
<organism evidence="2 3">
    <name type="scientific">Haloarchaeobius litoreus</name>
    <dbReference type="NCBI Taxonomy" id="755306"/>
    <lineage>
        <taxon>Archaea</taxon>
        <taxon>Methanobacteriati</taxon>
        <taxon>Methanobacteriota</taxon>
        <taxon>Stenosarchaea group</taxon>
        <taxon>Halobacteria</taxon>
        <taxon>Halobacteriales</taxon>
        <taxon>Halorubellaceae</taxon>
        <taxon>Haloarchaeobius</taxon>
    </lineage>
</organism>
<dbReference type="EMBL" id="JBHUDO010000004">
    <property type="protein sequence ID" value="MFD1648054.1"/>
    <property type="molecule type" value="Genomic_DNA"/>
</dbReference>
<keyword evidence="1" id="KW-1133">Transmembrane helix</keyword>
<evidence type="ECO:0000313" key="3">
    <source>
        <dbReference type="Proteomes" id="UP001597034"/>
    </source>
</evidence>
<protein>
    <submittedName>
        <fullName evidence="2">Uncharacterized protein</fullName>
    </submittedName>
</protein>
<reference evidence="2 3" key="1">
    <citation type="journal article" date="2019" name="Int. J. Syst. Evol. Microbiol.">
        <title>The Global Catalogue of Microorganisms (GCM) 10K type strain sequencing project: providing services to taxonomists for standard genome sequencing and annotation.</title>
        <authorList>
            <consortium name="The Broad Institute Genomics Platform"/>
            <consortium name="The Broad Institute Genome Sequencing Center for Infectious Disease"/>
            <person name="Wu L."/>
            <person name="Ma J."/>
        </authorList>
    </citation>
    <scope>NUCLEOTIDE SEQUENCE [LARGE SCALE GENOMIC DNA]</scope>
    <source>
        <strain evidence="2 3">CGMCC 1.10390</strain>
    </source>
</reference>
<evidence type="ECO:0000313" key="2">
    <source>
        <dbReference type="EMBL" id="MFD1648054.1"/>
    </source>
</evidence>
<keyword evidence="3" id="KW-1185">Reference proteome</keyword>
<dbReference type="Pfam" id="PF24352">
    <property type="entry name" value="DUF7512"/>
    <property type="match status" value="1"/>
</dbReference>
<dbReference type="AlphaFoldDB" id="A0ABD6DNX1"/>
<dbReference type="InterPro" id="IPR055934">
    <property type="entry name" value="DUF7512"/>
</dbReference>
<name>A0ABD6DNX1_9EURY</name>
<dbReference type="RefSeq" id="WP_256402007.1">
    <property type="nucleotide sequence ID" value="NZ_JBHUDO010000004.1"/>
</dbReference>
<comment type="caution">
    <text evidence="2">The sequence shown here is derived from an EMBL/GenBank/DDBJ whole genome shotgun (WGS) entry which is preliminary data.</text>
</comment>
<evidence type="ECO:0000256" key="1">
    <source>
        <dbReference type="SAM" id="Phobius"/>
    </source>
</evidence>
<feature type="transmembrane region" description="Helical" evidence="1">
    <location>
        <begin position="12"/>
        <end position="34"/>
    </location>
</feature>
<dbReference type="Proteomes" id="UP001597034">
    <property type="component" value="Unassembled WGS sequence"/>
</dbReference>
<accession>A0ABD6DNX1</accession>
<sequence>MLGIESLSGNALAAALVGIVLFEALALYVGYGALESLVGGAVRRVLTGECKLAELLLRRCSAPAGGSDQ</sequence>
<proteinExistence type="predicted"/>